<dbReference type="Gene3D" id="3.90.105.10">
    <property type="entry name" value="Molybdopterin biosynthesis moea protein, domain 2"/>
    <property type="match status" value="1"/>
</dbReference>
<dbReference type="FunFam" id="3.40.980.10:FF:000004">
    <property type="entry name" value="Molybdopterin molybdenumtransferase"/>
    <property type="match status" value="1"/>
</dbReference>
<dbReference type="SUPFAM" id="SSF63867">
    <property type="entry name" value="MoeA C-terminal domain-like"/>
    <property type="match status" value="1"/>
</dbReference>
<comment type="pathway">
    <text evidence="3 11">Cofactor biosynthesis; molybdopterin biosynthesis.</text>
</comment>
<dbReference type="UniPathway" id="UPA00344"/>
<dbReference type="EMBL" id="PDJE01000001">
    <property type="protein sequence ID" value="PFG30573.1"/>
    <property type="molecule type" value="Genomic_DNA"/>
</dbReference>
<evidence type="ECO:0000256" key="11">
    <source>
        <dbReference type="RuleBase" id="RU365090"/>
    </source>
</evidence>
<dbReference type="GO" id="GO:0061599">
    <property type="term" value="F:molybdopterin molybdotransferase activity"/>
    <property type="evidence" value="ECO:0007669"/>
    <property type="project" value="UniProtKB-UniRule"/>
</dbReference>
<dbReference type="CDD" id="cd00887">
    <property type="entry name" value="MoeA"/>
    <property type="match status" value="1"/>
</dbReference>
<organism evidence="13 14">
    <name type="scientific">Paramicrobacterium agarici</name>
    <dbReference type="NCBI Taxonomy" id="630514"/>
    <lineage>
        <taxon>Bacteria</taxon>
        <taxon>Bacillati</taxon>
        <taxon>Actinomycetota</taxon>
        <taxon>Actinomycetes</taxon>
        <taxon>Micrococcales</taxon>
        <taxon>Microbacteriaceae</taxon>
        <taxon>Paramicrobacterium</taxon>
    </lineage>
</organism>
<dbReference type="InterPro" id="IPR036135">
    <property type="entry name" value="MoeA_linker/N_sf"/>
</dbReference>
<keyword evidence="7 11" id="KW-0479">Metal-binding</keyword>
<evidence type="ECO:0000256" key="10">
    <source>
        <dbReference type="ARBA" id="ARBA00047317"/>
    </source>
</evidence>
<dbReference type="GO" id="GO:0006777">
    <property type="term" value="P:Mo-molybdopterin cofactor biosynthetic process"/>
    <property type="evidence" value="ECO:0007669"/>
    <property type="project" value="UniProtKB-UniRule"/>
</dbReference>
<evidence type="ECO:0000256" key="7">
    <source>
        <dbReference type="ARBA" id="ARBA00022723"/>
    </source>
</evidence>
<dbReference type="Pfam" id="PF00994">
    <property type="entry name" value="MoCF_biosynth"/>
    <property type="match status" value="1"/>
</dbReference>
<evidence type="ECO:0000313" key="13">
    <source>
        <dbReference type="EMBL" id="PFG30573.1"/>
    </source>
</evidence>
<keyword evidence="9 11" id="KW-0501">Molybdenum cofactor biosynthesis</keyword>
<comment type="function">
    <text evidence="2 11">Catalyzes the insertion of molybdate into adenylated molybdopterin with the concomitant release of AMP.</text>
</comment>
<accession>A0A2A9DVE7</accession>
<evidence type="ECO:0000259" key="12">
    <source>
        <dbReference type="SMART" id="SM00852"/>
    </source>
</evidence>
<dbReference type="EC" id="2.10.1.1" evidence="11"/>
<evidence type="ECO:0000256" key="5">
    <source>
        <dbReference type="ARBA" id="ARBA00022505"/>
    </source>
</evidence>
<dbReference type="InterPro" id="IPR005111">
    <property type="entry name" value="MoeA_C_domain_IV"/>
</dbReference>
<dbReference type="Gene3D" id="3.40.980.10">
    <property type="entry name" value="MoaB/Mog-like domain"/>
    <property type="match status" value="1"/>
</dbReference>
<evidence type="ECO:0000256" key="9">
    <source>
        <dbReference type="ARBA" id="ARBA00023150"/>
    </source>
</evidence>
<keyword evidence="6 11" id="KW-0808">Transferase</keyword>
<evidence type="ECO:0000256" key="4">
    <source>
        <dbReference type="ARBA" id="ARBA00010763"/>
    </source>
</evidence>
<comment type="cofactor">
    <cofactor evidence="1 11">
        <name>Mg(2+)</name>
        <dbReference type="ChEBI" id="CHEBI:18420"/>
    </cofactor>
</comment>
<dbReference type="GO" id="GO:0005829">
    <property type="term" value="C:cytosol"/>
    <property type="evidence" value="ECO:0007669"/>
    <property type="project" value="TreeGrafter"/>
</dbReference>
<proteinExistence type="inferred from homology"/>
<dbReference type="PANTHER" id="PTHR10192">
    <property type="entry name" value="MOLYBDOPTERIN BIOSYNTHESIS PROTEIN"/>
    <property type="match status" value="1"/>
</dbReference>
<evidence type="ECO:0000313" key="14">
    <source>
        <dbReference type="Proteomes" id="UP000221369"/>
    </source>
</evidence>
<dbReference type="Pfam" id="PF03454">
    <property type="entry name" value="MoeA_C"/>
    <property type="match status" value="1"/>
</dbReference>
<dbReference type="InterPro" id="IPR038987">
    <property type="entry name" value="MoeA-like"/>
</dbReference>
<sequence>MSEHTHSPASGAPMITIDEHRARILGATQVLPAESVALRDALGLVLADDVENRWPVPLFDNSAMDGYAAHRADAVAGARLRIVADVAAGSPDDPAIGPGEAARIMTGAPMPKDADAVVPLEHTDLGTAIDETPPEVITVTEQPAPSAHIRRAGSDAESGSIAVGAGTELGAWQLSAIAAAGHASVTAHRRPRVSVISTGSELIEPGATPSRGQIPESNSVLLRAALRAAGVDVTLVSTVPDDNAALRTAMVDARAVSDAVVLTGGASVGAFDVVKSVLNGTASIRFDCVAMQPGKPQGFGRIDDTLVFCLPGNPVSVAVSFEMFVRPALRTMAGHADIDRPRVTRTAATGWRTPRGRTQVLPVIFNEQIVQPASHGGSGSHLVSSLADAEGLAIVPADVDQVHEGDAVTVMVLS</sequence>
<dbReference type="Gene3D" id="2.170.190.11">
    <property type="entry name" value="Molybdopterin biosynthesis moea protein, domain 3"/>
    <property type="match status" value="1"/>
</dbReference>
<evidence type="ECO:0000256" key="8">
    <source>
        <dbReference type="ARBA" id="ARBA00022842"/>
    </source>
</evidence>
<evidence type="ECO:0000256" key="6">
    <source>
        <dbReference type="ARBA" id="ARBA00022679"/>
    </source>
</evidence>
<name>A0A2A9DVE7_9MICO</name>
<dbReference type="Pfam" id="PF03453">
    <property type="entry name" value="MoeA_N"/>
    <property type="match status" value="1"/>
</dbReference>
<dbReference type="InterPro" id="IPR036688">
    <property type="entry name" value="MoeA_C_domain_IV_sf"/>
</dbReference>
<dbReference type="RefSeq" id="WP_245836246.1">
    <property type="nucleotide sequence ID" value="NZ_PDJE01000001.1"/>
</dbReference>
<dbReference type="Gene3D" id="2.40.340.10">
    <property type="entry name" value="MoeA, C-terminal, domain IV"/>
    <property type="match status" value="1"/>
</dbReference>
<comment type="caution">
    <text evidence="13">The sequence shown here is derived from an EMBL/GenBank/DDBJ whole genome shotgun (WGS) entry which is preliminary data.</text>
</comment>
<comment type="catalytic activity">
    <reaction evidence="10">
        <text>adenylyl-molybdopterin + molybdate = Mo-molybdopterin + AMP + H(+)</text>
        <dbReference type="Rhea" id="RHEA:35047"/>
        <dbReference type="ChEBI" id="CHEBI:15378"/>
        <dbReference type="ChEBI" id="CHEBI:36264"/>
        <dbReference type="ChEBI" id="CHEBI:62727"/>
        <dbReference type="ChEBI" id="CHEBI:71302"/>
        <dbReference type="ChEBI" id="CHEBI:456215"/>
        <dbReference type="EC" id="2.10.1.1"/>
    </reaction>
</comment>
<dbReference type="InterPro" id="IPR036425">
    <property type="entry name" value="MoaB/Mog-like_dom_sf"/>
</dbReference>
<feature type="domain" description="MoaB/Mog" evidence="12">
    <location>
        <begin position="194"/>
        <end position="331"/>
    </location>
</feature>
<dbReference type="GO" id="GO:0046872">
    <property type="term" value="F:metal ion binding"/>
    <property type="evidence" value="ECO:0007669"/>
    <property type="project" value="UniProtKB-UniRule"/>
</dbReference>
<keyword evidence="14" id="KW-1185">Reference proteome</keyword>
<dbReference type="AlphaFoldDB" id="A0A2A9DVE7"/>
<protein>
    <recommendedName>
        <fullName evidence="11">Molybdopterin molybdenumtransferase</fullName>
        <ecNumber evidence="11">2.10.1.1</ecNumber>
    </recommendedName>
</protein>
<evidence type="ECO:0000256" key="3">
    <source>
        <dbReference type="ARBA" id="ARBA00005046"/>
    </source>
</evidence>
<dbReference type="NCBIfam" id="NF045515">
    <property type="entry name" value="Glp_gephyrin"/>
    <property type="match status" value="1"/>
</dbReference>
<dbReference type="Proteomes" id="UP000221369">
    <property type="component" value="Unassembled WGS sequence"/>
</dbReference>
<dbReference type="SUPFAM" id="SSF53218">
    <property type="entry name" value="Molybdenum cofactor biosynthesis proteins"/>
    <property type="match status" value="1"/>
</dbReference>
<reference evidence="13 14" key="1">
    <citation type="submission" date="2017-10" db="EMBL/GenBank/DDBJ databases">
        <title>Sequencing the genomes of 1000 actinobacteria strains.</title>
        <authorList>
            <person name="Klenk H.-P."/>
        </authorList>
    </citation>
    <scope>NUCLEOTIDE SEQUENCE [LARGE SCALE GENOMIC DNA]</scope>
    <source>
        <strain evidence="13 14">DSM 21798</strain>
    </source>
</reference>
<dbReference type="InterPro" id="IPR005110">
    <property type="entry name" value="MoeA_linker/N"/>
</dbReference>
<keyword evidence="8 11" id="KW-0460">Magnesium</keyword>
<dbReference type="InterPro" id="IPR001453">
    <property type="entry name" value="MoaB/Mog_dom"/>
</dbReference>
<dbReference type="SMART" id="SM00852">
    <property type="entry name" value="MoCF_biosynth"/>
    <property type="match status" value="1"/>
</dbReference>
<dbReference type="SUPFAM" id="SSF63882">
    <property type="entry name" value="MoeA N-terminal region -like"/>
    <property type="match status" value="1"/>
</dbReference>
<dbReference type="PANTHER" id="PTHR10192:SF5">
    <property type="entry name" value="GEPHYRIN"/>
    <property type="match status" value="1"/>
</dbReference>
<keyword evidence="5 11" id="KW-0500">Molybdenum</keyword>
<gene>
    <name evidence="13" type="ORF">ATJ78_1508</name>
</gene>
<evidence type="ECO:0000256" key="1">
    <source>
        <dbReference type="ARBA" id="ARBA00001946"/>
    </source>
</evidence>
<comment type="similarity">
    <text evidence="4 11">Belongs to the MoeA family.</text>
</comment>
<evidence type="ECO:0000256" key="2">
    <source>
        <dbReference type="ARBA" id="ARBA00002901"/>
    </source>
</evidence>
<dbReference type="NCBIfam" id="TIGR00177">
    <property type="entry name" value="molyb_syn"/>
    <property type="match status" value="1"/>
</dbReference>